<keyword evidence="1" id="KW-0472">Membrane</keyword>
<sequence>MPETGIVRTQLDVVHARERSAKVSLFLVDLPFGTLRMFFWAVIYMGHKNEQPLWPPLAMKNLTCFFLQFMQLRILPIVSV</sequence>
<protein>
    <submittedName>
        <fullName evidence="2">Uncharacterized protein</fullName>
    </submittedName>
</protein>
<evidence type="ECO:0000256" key="1">
    <source>
        <dbReference type="SAM" id="Phobius"/>
    </source>
</evidence>
<dbReference type="AlphaFoldDB" id="D6PJE8"/>
<organism evidence="2">
    <name type="scientific">uncultured organism MedDCM-OCT-S09-C568</name>
    <dbReference type="NCBI Taxonomy" id="743651"/>
    <lineage>
        <taxon>unclassified sequences</taxon>
        <taxon>environmental samples</taxon>
    </lineage>
</organism>
<name>D6PJE8_9ZZZZ</name>
<dbReference type="EMBL" id="GU943104">
    <property type="protein sequence ID" value="ADD95850.1"/>
    <property type="molecule type" value="Genomic_DNA"/>
</dbReference>
<keyword evidence="1" id="KW-0812">Transmembrane</keyword>
<feature type="transmembrane region" description="Helical" evidence="1">
    <location>
        <begin position="25"/>
        <end position="45"/>
    </location>
</feature>
<proteinExistence type="predicted"/>
<accession>D6PJE8</accession>
<reference evidence="2" key="1">
    <citation type="journal article" date="2010" name="ISME J.">
        <title>Metagenome of the Mediterranean deep chlorophyll maximum studied by direct and fosmid library 454 pyrosequencing.</title>
        <authorList>
            <person name="Ghai R."/>
            <person name="Martin-Cuadrado A.B."/>
            <person name="Molto A.G."/>
            <person name="Heredia I.G."/>
            <person name="Cabrera R."/>
            <person name="Martin J."/>
            <person name="Verdu M."/>
            <person name="Deschamps P."/>
            <person name="Moreira D."/>
            <person name="Lopez-Garcia P."/>
            <person name="Mira A."/>
            <person name="Rodriguez-Valera F."/>
        </authorList>
    </citation>
    <scope>NUCLEOTIDE SEQUENCE</scope>
</reference>
<keyword evidence="1" id="KW-1133">Transmembrane helix</keyword>
<dbReference type="EMBL" id="GU943104">
    <property type="protein sequence ID" value="ADD95849.1"/>
    <property type="molecule type" value="Genomic_DNA"/>
</dbReference>
<evidence type="ECO:0000313" key="2">
    <source>
        <dbReference type="EMBL" id="ADD95849.1"/>
    </source>
</evidence>